<dbReference type="InterPro" id="IPR035476">
    <property type="entry name" value="SIS_PGI_1"/>
</dbReference>
<dbReference type="InterPro" id="IPR001672">
    <property type="entry name" value="G6P_Isomerase"/>
</dbReference>
<dbReference type="InterPro" id="IPR018189">
    <property type="entry name" value="Phosphoglucose_isomerase_CS"/>
</dbReference>
<dbReference type="InterPro" id="IPR035482">
    <property type="entry name" value="SIS_PGI_2"/>
</dbReference>
<dbReference type="GO" id="GO:0048029">
    <property type="term" value="F:monosaccharide binding"/>
    <property type="evidence" value="ECO:0007669"/>
    <property type="project" value="TreeGrafter"/>
</dbReference>
<dbReference type="GO" id="GO:0006096">
    <property type="term" value="P:glycolytic process"/>
    <property type="evidence" value="ECO:0007669"/>
    <property type="project" value="UniProtKB-KW"/>
</dbReference>
<keyword evidence="7" id="KW-0963">Cytoplasm</keyword>
<dbReference type="FunFam" id="1.10.1390.10:FF:000002">
    <property type="entry name" value="Glucose-6-phosphate isomerase"/>
    <property type="match status" value="1"/>
</dbReference>
<keyword evidence="6 11" id="KW-0312">Gluconeogenesis</keyword>
<evidence type="ECO:0000256" key="10">
    <source>
        <dbReference type="ARBA" id="ARBA00029321"/>
    </source>
</evidence>
<dbReference type="FunFam" id="3.40.50.10490:FF:000031">
    <property type="entry name" value="Glucose-6-phosphate isomerase"/>
    <property type="match status" value="1"/>
</dbReference>
<comment type="subcellular location">
    <subcellularLocation>
        <location evidence="1">Cytoplasm</location>
    </subcellularLocation>
</comment>
<dbReference type="SUPFAM" id="SSF53697">
    <property type="entry name" value="SIS domain"/>
    <property type="match status" value="1"/>
</dbReference>
<name>A0AAV0CNY6_9ASTE</name>
<evidence type="ECO:0000256" key="9">
    <source>
        <dbReference type="ARBA" id="ARBA00023235"/>
    </source>
</evidence>
<dbReference type="CDD" id="cd05016">
    <property type="entry name" value="SIS_PGI_2"/>
    <property type="match status" value="1"/>
</dbReference>
<dbReference type="NCBIfam" id="NF001211">
    <property type="entry name" value="PRK00179.1"/>
    <property type="match status" value="1"/>
</dbReference>
<dbReference type="GO" id="GO:0051156">
    <property type="term" value="P:glucose 6-phosphate metabolic process"/>
    <property type="evidence" value="ECO:0007669"/>
    <property type="project" value="TreeGrafter"/>
</dbReference>
<comment type="pathway">
    <text evidence="2 11">Carbohydrate degradation; glycolysis; D-glyceraldehyde 3-phosphate and glycerone phosphate from D-glucose: step 2/4.</text>
</comment>
<keyword evidence="8 11" id="KW-0324">Glycolysis</keyword>
<gene>
    <name evidence="12" type="ORF">CEPIT_LOCUS6237</name>
</gene>
<comment type="catalytic activity">
    <reaction evidence="10 11">
        <text>alpha-D-glucose 6-phosphate = beta-D-fructose 6-phosphate</text>
        <dbReference type="Rhea" id="RHEA:11816"/>
        <dbReference type="ChEBI" id="CHEBI:57634"/>
        <dbReference type="ChEBI" id="CHEBI:58225"/>
        <dbReference type="EC" id="5.3.1.9"/>
    </reaction>
</comment>
<dbReference type="PANTHER" id="PTHR11469:SF1">
    <property type="entry name" value="GLUCOSE-6-PHOSPHATE ISOMERASE"/>
    <property type="match status" value="1"/>
</dbReference>
<evidence type="ECO:0000256" key="11">
    <source>
        <dbReference type="RuleBase" id="RU000612"/>
    </source>
</evidence>
<evidence type="ECO:0000256" key="3">
    <source>
        <dbReference type="ARBA" id="ARBA00006604"/>
    </source>
</evidence>
<keyword evidence="9 11" id="KW-0413">Isomerase</keyword>
<dbReference type="HAMAP" id="MF_00473">
    <property type="entry name" value="G6P_isomerase"/>
    <property type="match status" value="1"/>
</dbReference>
<evidence type="ECO:0000313" key="12">
    <source>
        <dbReference type="EMBL" id="CAH9077596.1"/>
    </source>
</evidence>
<dbReference type="Pfam" id="PF00342">
    <property type="entry name" value="PGI"/>
    <property type="match status" value="1"/>
</dbReference>
<comment type="similarity">
    <text evidence="3 11">Belongs to the GPI family.</text>
</comment>
<comment type="subunit">
    <text evidence="4">Homodimer.</text>
</comment>
<dbReference type="Gene3D" id="1.10.1390.10">
    <property type="match status" value="1"/>
</dbReference>
<evidence type="ECO:0000313" key="13">
    <source>
        <dbReference type="Proteomes" id="UP001152523"/>
    </source>
</evidence>
<evidence type="ECO:0000256" key="2">
    <source>
        <dbReference type="ARBA" id="ARBA00004926"/>
    </source>
</evidence>
<dbReference type="GO" id="GO:0004347">
    <property type="term" value="F:glucose-6-phosphate isomerase activity"/>
    <property type="evidence" value="ECO:0007669"/>
    <property type="project" value="UniProtKB-EC"/>
</dbReference>
<evidence type="ECO:0000256" key="4">
    <source>
        <dbReference type="ARBA" id="ARBA00011738"/>
    </source>
</evidence>
<evidence type="ECO:0000256" key="7">
    <source>
        <dbReference type="ARBA" id="ARBA00022490"/>
    </source>
</evidence>
<dbReference type="PROSITE" id="PS00174">
    <property type="entry name" value="P_GLUCOSE_ISOMERASE_2"/>
    <property type="match status" value="1"/>
</dbReference>
<dbReference type="GO" id="GO:0006094">
    <property type="term" value="P:gluconeogenesis"/>
    <property type="evidence" value="ECO:0007669"/>
    <property type="project" value="UniProtKB-KW"/>
</dbReference>
<evidence type="ECO:0000256" key="1">
    <source>
        <dbReference type="ARBA" id="ARBA00004496"/>
    </source>
</evidence>
<dbReference type="PROSITE" id="PS00765">
    <property type="entry name" value="P_GLUCOSE_ISOMERASE_1"/>
    <property type="match status" value="1"/>
</dbReference>
<evidence type="ECO:0000256" key="5">
    <source>
        <dbReference type="ARBA" id="ARBA00011952"/>
    </source>
</evidence>
<dbReference type="EMBL" id="CAMAPF010000031">
    <property type="protein sequence ID" value="CAH9077596.1"/>
    <property type="molecule type" value="Genomic_DNA"/>
</dbReference>
<evidence type="ECO:0000256" key="6">
    <source>
        <dbReference type="ARBA" id="ARBA00022432"/>
    </source>
</evidence>
<dbReference type="PROSITE" id="PS51463">
    <property type="entry name" value="P_GLUCOSE_ISOMERASE_3"/>
    <property type="match status" value="1"/>
</dbReference>
<dbReference type="FunFam" id="3.40.50.10490:FF:000048">
    <property type="entry name" value="Glucose-6-phosphate isomerase"/>
    <property type="match status" value="1"/>
</dbReference>
<dbReference type="EC" id="5.3.1.9" evidence="5 11"/>
<keyword evidence="13" id="KW-1185">Reference proteome</keyword>
<protein>
    <recommendedName>
        <fullName evidence="5 11">Glucose-6-phosphate isomerase</fullName>
        <ecNumber evidence="5 11">5.3.1.9</ecNumber>
    </recommendedName>
</protein>
<dbReference type="InterPro" id="IPR046348">
    <property type="entry name" value="SIS_dom_sf"/>
</dbReference>
<dbReference type="FunFam" id="3.40.50.10490:FF:000018">
    <property type="entry name" value="Glucose-6-phosphate isomerase"/>
    <property type="match status" value="1"/>
</dbReference>
<dbReference type="PRINTS" id="PR00662">
    <property type="entry name" value="G6PISOMERASE"/>
</dbReference>
<dbReference type="InterPro" id="IPR023096">
    <property type="entry name" value="G6P_Isomerase_C"/>
</dbReference>
<comment type="caution">
    <text evidence="12">The sequence shown here is derived from an EMBL/GenBank/DDBJ whole genome shotgun (WGS) entry which is preliminary data.</text>
</comment>
<proteinExistence type="inferred from homology"/>
<sequence length="568" mass="62718">MASSALICASQPWNDLKVHVDEINKTHLRCLMSDVERCKSMMVEFDGIFLDYSRQRATLETMKRLLNLAEAAHLKEKISRMFNGEHINSTEDRSVLHVALRAPRAAVINSDGKNVVHDVWQVLDKIRDFSDRIRSGAWVGATGKELKDVVAIGIGGSFLGPLFVHTALQTEPEAMGCAKGRQLRFLANVDPIDIARNITGLNPETTLVVVVSKTFTTAETMLNARTMREWISSALGPQAVAKHMVAVSTNLTLVEKFGIDPKNAFAFWDWVGGRYSVCSAVGVLPLSLQYGFPIIEKFLKGASSIDQHFSSTPFEKNIPVILGLLSIWNVTFLGYPARAILPYSQALEKFAPHIQQVSMESNGKGVSIDGVPLPYESGEIDFGEPGTNGQHSFYQLIHQGRVVPCDFIGAVKSQQPVYLKGEVVSNHDELMSNFFAQPDALAYGKTQEQLEKENVPPHLVSHKTFSGNRPSLSLLFPSLDAYNIGQLLAIYEHRVAVQGFVWGINSFDQWGVELGKSLATQVRKQLNASRKNGEPIEGFNFSTKTMLSKYLEASSYIPADPPTALPKI</sequence>
<evidence type="ECO:0000256" key="8">
    <source>
        <dbReference type="ARBA" id="ARBA00023152"/>
    </source>
</evidence>
<organism evidence="12 13">
    <name type="scientific">Cuscuta epithymum</name>
    <dbReference type="NCBI Taxonomy" id="186058"/>
    <lineage>
        <taxon>Eukaryota</taxon>
        <taxon>Viridiplantae</taxon>
        <taxon>Streptophyta</taxon>
        <taxon>Embryophyta</taxon>
        <taxon>Tracheophyta</taxon>
        <taxon>Spermatophyta</taxon>
        <taxon>Magnoliopsida</taxon>
        <taxon>eudicotyledons</taxon>
        <taxon>Gunneridae</taxon>
        <taxon>Pentapetalae</taxon>
        <taxon>asterids</taxon>
        <taxon>lamiids</taxon>
        <taxon>Solanales</taxon>
        <taxon>Convolvulaceae</taxon>
        <taxon>Cuscuteae</taxon>
        <taxon>Cuscuta</taxon>
        <taxon>Cuscuta subgen. Cuscuta</taxon>
    </lineage>
</organism>
<dbReference type="CDD" id="cd05015">
    <property type="entry name" value="SIS_PGI_1"/>
    <property type="match status" value="1"/>
</dbReference>
<dbReference type="Gene3D" id="3.40.50.10490">
    <property type="entry name" value="Glucose-6-phosphate isomerase like protein, domain 1"/>
    <property type="match status" value="2"/>
</dbReference>
<dbReference type="Proteomes" id="UP001152523">
    <property type="component" value="Unassembled WGS sequence"/>
</dbReference>
<dbReference type="GO" id="GO:0097367">
    <property type="term" value="F:carbohydrate derivative binding"/>
    <property type="evidence" value="ECO:0007669"/>
    <property type="project" value="InterPro"/>
</dbReference>
<accession>A0AAV0CNY6</accession>
<dbReference type="PANTHER" id="PTHR11469">
    <property type="entry name" value="GLUCOSE-6-PHOSPHATE ISOMERASE"/>
    <property type="match status" value="1"/>
</dbReference>
<reference evidence="12" key="1">
    <citation type="submission" date="2022-07" db="EMBL/GenBank/DDBJ databases">
        <authorList>
            <person name="Macas J."/>
            <person name="Novak P."/>
            <person name="Neumann P."/>
        </authorList>
    </citation>
    <scope>NUCLEOTIDE SEQUENCE</scope>
</reference>
<dbReference type="GO" id="GO:0005829">
    <property type="term" value="C:cytosol"/>
    <property type="evidence" value="ECO:0007669"/>
    <property type="project" value="TreeGrafter"/>
</dbReference>
<dbReference type="AlphaFoldDB" id="A0AAV0CNY6"/>